<dbReference type="EMBL" id="CZAE01000009">
    <property type="protein sequence ID" value="CUP23884.1"/>
    <property type="molecule type" value="Genomic_DNA"/>
</dbReference>
<keyword evidence="1" id="KW-0175">Coiled coil</keyword>
<gene>
    <name evidence="2" type="ORF">ERS852461_02145</name>
</gene>
<dbReference type="Proteomes" id="UP000095606">
    <property type="component" value="Unassembled WGS sequence"/>
</dbReference>
<proteinExistence type="predicted"/>
<dbReference type="RefSeq" id="WP_055269474.1">
    <property type="nucleotide sequence ID" value="NZ_CABMFH010000004.1"/>
</dbReference>
<evidence type="ECO:0000313" key="2">
    <source>
        <dbReference type="EMBL" id="CUP23884.1"/>
    </source>
</evidence>
<evidence type="ECO:0000256" key="1">
    <source>
        <dbReference type="SAM" id="Coils"/>
    </source>
</evidence>
<evidence type="ECO:0000313" key="3">
    <source>
        <dbReference type="Proteomes" id="UP000095606"/>
    </source>
</evidence>
<dbReference type="AlphaFoldDB" id="A0A174LHQ4"/>
<accession>A0A3E5GIE3</accession>
<organism evidence="2 3">
    <name type="scientific">Bacteroides faecis</name>
    <dbReference type="NCBI Taxonomy" id="674529"/>
    <lineage>
        <taxon>Bacteria</taxon>
        <taxon>Pseudomonadati</taxon>
        <taxon>Bacteroidota</taxon>
        <taxon>Bacteroidia</taxon>
        <taxon>Bacteroidales</taxon>
        <taxon>Bacteroidaceae</taxon>
        <taxon>Bacteroides</taxon>
    </lineage>
</organism>
<feature type="coiled-coil region" evidence="1">
    <location>
        <begin position="24"/>
        <end position="51"/>
    </location>
</feature>
<dbReference type="GeneID" id="69588019"/>
<accession>A0A174LHQ4</accession>
<sequence>MKRNIFIALAAFAICSSCSDSYYLPETEQDLAQLNSEYDDVKAKEADDEGEKIETLASEAEIQASMDEYKAELMNRESVAKERVMRDVYAAKGGVVGVFKISSCGTYKELRISMDCEDKRDNSYTTGNVGATYIENGNVNFVFCLTNASRYYPGGVLLVDHINYNLTLTQEYRRENRQMDVIVCHHDTEDNNPSNSLFSDDNYYNDINHFMGYTKIDNDVTLAWGFPSNGAPFSIANYFGPAGIQYGLLSTTNAATGTIHCDDEDSNNKNWVQRYNLGYTLDNSFNESVALNDFGITENGNTTYSISLSTDAKFSKNNRFYPSRLY</sequence>
<name>A0A174LHQ4_9BACE</name>
<protein>
    <submittedName>
        <fullName evidence="2">Uncharacterized protein</fullName>
    </submittedName>
</protein>
<reference evidence="2 3" key="1">
    <citation type="submission" date="2015-09" db="EMBL/GenBank/DDBJ databases">
        <authorList>
            <consortium name="Pathogen Informatics"/>
        </authorList>
    </citation>
    <scope>NUCLEOTIDE SEQUENCE [LARGE SCALE GENOMIC DNA]</scope>
    <source>
        <strain evidence="2 3">2789STDY5834846</strain>
    </source>
</reference>